<proteinExistence type="inferred from homology"/>
<evidence type="ECO:0000313" key="5">
    <source>
        <dbReference type="Proteomes" id="UP000237105"/>
    </source>
</evidence>
<dbReference type="GO" id="GO:0009820">
    <property type="term" value="P:alkaloid metabolic process"/>
    <property type="evidence" value="ECO:0007669"/>
    <property type="project" value="UniProtKB-KW"/>
</dbReference>
<sequence>MVSGEEVSQSHELEVKVGASQVWELYSSLRLAQLVEEQLSTVIQKINVVEGDGGVGTVLHLFFVPGAARFSDYKEKFTKVDHEKRVKEAEVIEGGYLDFGFKYLRVRFEIIDKDDRSSIIKSTFEYQLNDDSAANVSLVSIDTLAALSLVVQNHLTPTPTPNLNPIFK</sequence>
<dbReference type="InterPro" id="IPR050279">
    <property type="entry name" value="Plant_def-hormone_signal"/>
</dbReference>
<comment type="similarity">
    <text evidence="1">Belongs to the BetVI family.</text>
</comment>
<dbReference type="Proteomes" id="UP000237105">
    <property type="component" value="Unassembled WGS sequence"/>
</dbReference>
<dbReference type="GO" id="GO:0009738">
    <property type="term" value="P:abscisic acid-activated signaling pathway"/>
    <property type="evidence" value="ECO:0007669"/>
    <property type="project" value="TreeGrafter"/>
</dbReference>
<dbReference type="OrthoDB" id="1879545at2759"/>
<dbReference type="GO" id="GO:0005634">
    <property type="term" value="C:nucleus"/>
    <property type="evidence" value="ECO:0007669"/>
    <property type="project" value="TreeGrafter"/>
</dbReference>
<organism evidence="4 5">
    <name type="scientific">Parasponia andersonii</name>
    <name type="common">Sponia andersonii</name>
    <dbReference type="NCBI Taxonomy" id="3476"/>
    <lineage>
        <taxon>Eukaryota</taxon>
        <taxon>Viridiplantae</taxon>
        <taxon>Streptophyta</taxon>
        <taxon>Embryophyta</taxon>
        <taxon>Tracheophyta</taxon>
        <taxon>Spermatophyta</taxon>
        <taxon>Magnoliopsida</taxon>
        <taxon>eudicotyledons</taxon>
        <taxon>Gunneridae</taxon>
        <taxon>Pentapetalae</taxon>
        <taxon>rosids</taxon>
        <taxon>fabids</taxon>
        <taxon>Rosales</taxon>
        <taxon>Cannabaceae</taxon>
        <taxon>Parasponia</taxon>
    </lineage>
</organism>
<name>A0A2P5DW95_PARAD</name>
<dbReference type="PANTHER" id="PTHR31213:SF19">
    <property type="entry name" value="BET V I_MAJOR LATEX PROTEIN DOMAIN-CONTAINING PROTEIN"/>
    <property type="match status" value="1"/>
</dbReference>
<dbReference type="Gene3D" id="3.30.530.20">
    <property type="match status" value="1"/>
</dbReference>
<dbReference type="Pfam" id="PF00407">
    <property type="entry name" value="Bet_v_1"/>
    <property type="match status" value="1"/>
</dbReference>
<evidence type="ECO:0000256" key="1">
    <source>
        <dbReference type="ARBA" id="ARBA00009744"/>
    </source>
</evidence>
<feature type="domain" description="Bet v I/Major latex protein" evidence="3">
    <location>
        <begin position="10"/>
        <end position="135"/>
    </location>
</feature>
<gene>
    <name evidence="4" type="ORF">PanWU01x14_027180</name>
</gene>
<dbReference type="SUPFAM" id="SSF55961">
    <property type="entry name" value="Bet v1-like"/>
    <property type="match status" value="1"/>
</dbReference>
<protein>
    <submittedName>
        <fullName evidence="4">Bet v I/Major latex protein</fullName>
    </submittedName>
</protein>
<dbReference type="GO" id="GO:0005737">
    <property type="term" value="C:cytoplasm"/>
    <property type="evidence" value="ECO:0007669"/>
    <property type="project" value="TreeGrafter"/>
</dbReference>
<dbReference type="PANTHER" id="PTHR31213">
    <property type="entry name" value="OS08G0374000 PROTEIN-RELATED"/>
    <property type="match status" value="1"/>
</dbReference>
<dbReference type="AlphaFoldDB" id="A0A2P5DW95"/>
<dbReference type="InterPro" id="IPR000916">
    <property type="entry name" value="Bet_v_I/MLP"/>
</dbReference>
<comment type="caution">
    <text evidence="4">The sequence shown here is derived from an EMBL/GenBank/DDBJ whole genome shotgun (WGS) entry which is preliminary data.</text>
</comment>
<evidence type="ECO:0000259" key="3">
    <source>
        <dbReference type="Pfam" id="PF00407"/>
    </source>
</evidence>
<evidence type="ECO:0000256" key="2">
    <source>
        <dbReference type="ARBA" id="ARBA00022589"/>
    </source>
</evidence>
<dbReference type="GO" id="GO:0038023">
    <property type="term" value="F:signaling receptor activity"/>
    <property type="evidence" value="ECO:0007669"/>
    <property type="project" value="TreeGrafter"/>
</dbReference>
<dbReference type="EMBL" id="JXTB01000013">
    <property type="protein sequence ID" value="PON77557.1"/>
    <property type="molecule type" value="Genomic_DNA"/>
</dbReference>
<reference evidence="5" key="1">
    <citation type="submission" date="2016-06" db="EMBL/GenBank/DDBJ databases">
        <title>Parallel loss of symbiosis genes in relatives of nitrogen-fixing non-legume Parasponia.</title>
        <authorList>
            <person name="Van Velzen R."/>
            <person name="Holmer R."/>
            <person name="Bu F."/>
            <person name="Rutten L."/>
            <person name="Van Zeijl A."/>
            <person name="Liu W."/>
            <person name="Santuari L."/>
            <person name="Cao Q."/>
            <person name="Sharma T."/>
            <person name="Shen D."/>
            <person name="Roswanjaya Y."/>
            <person name="Wardhani T."/>
            <person name="Kalhor M.S."/>
            <person name="Jansen J."/>
            <person name="Van den Hoogen J."/>
            <person name="Gungor B."/>
            <person name="Hartog M."/>
            <person name="Hontelez J."/>
            <person name="Verver J."/>
            <person name="Yang W.-C."/>
            <person name="Schijlen E."/>
            <person name="Repin R."/>
            <person name="Schilthuizen M."/>
            <person name="Schranz E."/>
            <person name="Heidstra R."/>
            <person name="Miyata K."/>
            <person name="Fedorova E."/>
            <person name="Kohlen W."/>
            <person name="Bisseling T."/>
            <person name="Smit S."/>
            <person name="Geurts R."/>
        </authorList>
    </citation>
    <scope>NUCLEOTIDE SEQUENCE [LARGE SCALE GENOMIC DNA]</scope>
    <source>
        <strain evidence="5">cv. WU1-14</strain>
    </source>
</reference>
<dbReference type="GO" id="GO:0006952">
    <property type="term" value="P:defense response"/>
    <property type="evidence" value="ECO:0007669"/>
    <property type="project" value="InterPro"/>
</dbReference>
<accession>A0A2P5DW95</accession>
<dbReference type="InterPro" id="IPR023393">
    <property type="entry name" value="START-like_dom_sf"/>
</dbReference>
<dbReference type="GO" id="GO:0010427">
    <property type="term" value="F:abscisic acid binding"/>
    <property type="evidence" value="ECO:0007669"/>
    <property type="project" value="TreeGrafter"/>
</dbReference>
<dbReference type="GO" id="GO:0004864">
    <property type="term" value="F:protein phosphatase inhibitor activity"/>
    <property type="evidence" value="ECO:0007669"/>
    <property type="project" value="TreeGrafter"/>
</dbReference>
<dbReference type="CDD" id="cd07816">
    <property type="entry name" value="Bet_v1-like"/>
    <property type="match status" value="1"/>
</dbReference>
<evidence type="ECO:0000313" key="4">
    <source>
        <dbReference type="EMBL" id="PON77557.1"/>
    </source>
</evidence>
<keyword evidence="5" id="KW-1185">Reference proteome</keyword>
<keyword evidence="2" id="KW-0017">Alkaloid metabolism</keyword>
<dbReference type="STRING" id="3476.A0A2P5DW95"/>